<accession>A0ABW4LNA8</accession>
<dbReference type="PANTHER" id="PTHR34702:SF1">
    <property type="entry name" value="NA(+)_H(+) ANTIPORTER SUBUNIT F"/>
    <property type="match status" value="1"/>
</dbReference>
<keyword evidence="11" id="KW-1185">Reference proteome</keyword>
<dbReference type="RefSeq" id="WP_377927816.1">
    <property type="nucleotide sequence ID" value="NZ_JBHUEM010000009.1"/>
</dbReference>
<dbReference type="Pfam" id="PF04066">
    <property type="entry name" value="MrpF_PhaF"/>
    <property type="match status" value="1"/>
</dbReference>
<evidence type="ECO:0000256" key="5">
    <source>
        <dbReference type="ARBA" id="ARBA00022692"/>
    </source>
</evidence>
<reference evidence="11" key="1">
    <citation type="journal article" date="2019" name="Int. J. Syst. Evol. Microbiol.">
        <title>The Global Catalogue of Microorganisms (GCM) 10K type strain sequencing project: providing services to taxonomists for standard genome sequencing and annotation.</title>
        <authorList>
            <consortium name="The Broad Institute Genomics Platform"/>
            <consortium name="The Broad Institute Genome Sequencing Center for Infectious Disease"/>
            <person name="Wu L."/>
            <person name="Ma J."/>
        </authorList>
    </citation>
    <scope>NUCLEOTIDE SEQUENCE [LARGE SCALE GENOMIC DNA]</scope>
    <source>
        <strain evidence="11">CCUG 49339</strain>
    </source>
</reference>
<keyword evidence="8" id="KW-0406">Ion transport</keyword>
<evidence type="ECO:0000313" key="10">
    <source>
        <dbReference type="EMBL" id="MFD1736654.1"/>
    </source>
</evidence>
<protein>
    <submittedName>
        <fullName evidence="10">Na(+)/H(+) antiporter subunit F1</fullName>
    </submittedName>
</protein>
<feature type="transmembrane region" description="Helical" evidence="9">
    <location>
        <begin position="41"/>
        <end position="60"/>
    </location>
</feature>
<evidence type="ECO:0000256" key="8">
    <source>
        <dbReference type="PIRNR" id="PIRNR028784"/>
    </source>
</evidence>
<proteinExistence type="inferred from homology"/>
<comment type="similarity">
    <text evidence="2 8">Belongs to the CPA3 antiporters (TC 2.A.63) subunit F family.</text>
</comment>
<keyword evidence="8" id="KW-0050">Antiport</keyword>
<evidence type="ECO:0000256" key="7">
    <source>
        <dbReference type="ARBA" id="ARBA00023136"/>
    </source>
</evidence>
<keyword evidence="3 8" id="KW-0813">Transport</keyword>
<evidence type="ECO:0000256" key="6">
    <source>
        <dbReference type="ARBA" id="ARBA00022989"/>
    </source>
</evidence>
<dbReference type="InterPro" id="IPR007208">
    <property type="entry name" value="MrpF/PhaF-like"/>
</dbReference>
<dbReference type="PIRSF" id="PIRSF028784">
    <property type="entry name" value="MrpF"/>
    <property type="match status" value="1"/>
</dbReference>
<evidence type="ECO:0000256" key="3">
    <source>
        <dbReference type="ARBA" id="ARBA00022448"/>
    </source>
</evidence>
<keyword evidence="7 8" id="KW-0472">Membrane</keyword>
<evidence type="ECO:0000256" key="9">
    <source>
        <dbReference type="SAM" id="Phobius"/>
    </source>
</evidence>
<dbReference type="Proteomes" id="UP001597214">
    <property type="component" value="Unassembled WGS sequence"/>
</dbReference>
<dbReference type="PANTHER" id="PTHR34702">
    <property type="entry name" value="NA(+)/H(+) ANTIPORTER SUBUNIT F1"/>
    <property type="match status" value="1"/>
</dbReference>
<gene>
    <name evidence="10" type="ORF">ACFSCX_08750</name>
</gene>
<organism evidence="10 11">
    <name type="scientific">Bacillus salitolerans</name>
    <dbReference type="NCBI Taxonomy" id="1437434"/>
    <lineage>
        <taxon>Bacteria</taxon>
        <taxon>Bacillati</taxon>
        <taxon>Bacillota</taxon>
        <taxon>Bacilli</taxon>
        <taxon>Bacillales</taxon>
        <taxon>Bacillaceae</taxon>
        <taxon>Bacillus</taxon>
    </lineage>
</organism>
<dbReference type="NCBIfam" id="NF009248">
    <property type="entry name" value="PRK12600.1"/>
    <property type="match status" value="1"/>
</dbReference>
<evidence type="ECO:0000256" key="1">
    <source>
        <dbReference type="ARBA" id="ARBA00004651"/>
    </source>
</evidence>
<keyword evidence="4 8" id="KW-1003">Cell membrane</keyword>
<dbReference type="EMBL" id="JBHUEM010000009">
    <property type="protein sequence ID" value="MFD1736654.1"/>
    <property type="molecule type" value="Genomic_DNA"/>
</dbReference>
<evidence type="ECO:0000256" key="2">
    <source>
        <dbReference type="ARBA" id="ARBA00009212"/>
    </source>
</evidence>
<feature type="transmembrane region" description="Helical" evidence="9">
    <location>
        <begin position="66"/>
        <end position="89"/>
    </location>
</feature>
<feature type="transmembrane region" description="Helical" evidence="9">
    <location>
        <begin position="6"/>
        <end position="29"/>
    </location>
</feature>
<sequence>MEDLLFTLIKYSVLISLVVISFSVILLLIRTIKGPSNPDRAIALDSIGINLIAMASLIAIQLETTFFNEVILLIGILAFIGTIAVAKFIEKGVIIDHDRHHS</sequence>
<comment type="subcellular location">
    <subcellularLocation>
        <location evidence="1 8">Cell membrane</location>
        <topology evidence="1 8">Multi-pass membrane protein</topology>
    </subcellularLocation>
</comment>
<evidence type="ECO:0000256" key="4">
    <source>
        <dbReference type="ARBA" id="ARBA00022475"/>
    </source>
</evidence>
<keyword evidence="6 9" id="KW-1133">Transmembrane helix</keyword>
<comment type="caution">
    <text evidence="10">The sequence shown here is derived from an EMBL/GenBank/DDBJ whole genome shotgun (WGS) entry which is preliminary data.</text>
</comment>
<name>A0ABW4LNA8_9BACI</name>
<keyword evidence="5 9" id="KW-0812">Transmembrane</keyword>
<evidence type="ECO:0000313" key="11">
    <source>
        <dbReference type="Proteomes" id="UP001597214"/>
    </source>
</evidence>